<keyword evidence="3" id="KW-0119">Carbohydrate metabolism</keyword>
<dbReference type="InterPro" id="IPR036388">
    <property type="entry name" value="WH-like_DNA-bd_sf"/>
</dbReference>
<dbReference type="Proteomes" id="UP000665020">
    <property type="component" value="Chromosome"/>
</dbReference>
<dbReference type="EMBL" id="CP046640">
    <property type="protein sequence ID" value="QTL99767.1"/>
    <property type="molecule type" value="Genomic_DNA"/>
</dbReference>
<dbReference type="Pfam" id="PF13412">
    <property type="entry name" value="HTH_24"/>
    <property type="match status" value="1"/>
</dbReference>
<evidence type="ECO:0000313" key="5">
    <source>
        <dbReference type="Proteomes" id="UP000665020"/>
    </source>
</evidence>
<dbReference type="InterPro" id="IPR036390">
    <property type="entry name" value="WH_DNA-bd_sf"/>
</dbReference>
<gene>
    <name evidence="4" type="ORF">GM661_18305</name>
</gene>
<dbReference type="SUPFAM" id="SSF46785">
    <property type="entry name" value="Winged helix' DNA-binding domain"/>
    <property type="match status" value="1"/>
</dbReference>
<dbReference type="GO" id="GO:0042732">
    <property type="term" value="P:D-xylose metabolic process"/>
    <property type="evidence" value="ECO:0007669"/>
    <property type="project" value="UniProtKB-KW"/>
</dbReference>
<dbReference type="Gene3D" id="1.10.10.10">
    <property type="entry name" value="Winged helix-like DNA-binding domain superfamily/Winged helix DNA-binding domain"/>
    <property type="match status" value="1"/>
</dbReference>
<evidence type="ECO:0000256" key="1">
    <source>
        <dbReference type="ARBA" id="ARBA00002486"/>
    </source>
</evidence>
<dbReference type="Pfam" id="PF00480">
    <property type="entry name" value="ROK"/>
    <property type="match status" value="1"/>
</dbReference>
<dbReference type="Gene3D" id="3.30.420.40">
    <property type="match status" value="2"/>
</dbReference>
<dbReference type="InterPro" id="IPR043129">
    <property type="entry name" value="ATPase_NBD"/>
</dbReference>
<evidence type="ECO:0000256" key="2">
    <source>
        <dbReference type="ARBA" id="ARBA00006479"/>
    </source>
</evidence>
<comment type="similarity">
    <text evidence="2">Belongs to the ROK (NagC/XylR) family.</text>
</comment>
<keyword evidence="5" id="KW-1185">Reference proteome</keyword>
<proteinExistence type="inferred from homology"/>
<reference evidence="4" key="1">
    <citation type="submission" date="2019-12" db="EMBL/GenBank/DDBJ databases">
        <authorList>
            <person name="zhang j."/>
            <person name="sun C.M."/>
        </authorList>
    </citation>
    <scope>NUCLEOTIDE SEQUENCE</scope>
    <source>
        <strain evidence="4">NS-1</strain>
    </source>
</reference>
<evidence type="ECO:0000256" key="3">
    <source>
        <dbReference type="ARBA" id="ARBA00022629"/>
    </source>
</evidence>
<dbReference type="SUPFAM" id="SSF53067">
    <property type="entry name" value="Actin-like ATPase domain"/>
    <property type="match status" value="1"/>
</dbReference>
<accession>A0A8A7KLR0</accession>
<keyword evidence="3" id="KW-0859">Xylose metabolism</keyword>
<protein>
    <submittedName>
        <fullName evidence="4">ROK family protein</fullName>
    </submittedName>
</protein>
<name>A0A8A7KLR0_9FIRM</name>
<dbReference type="PANTHER" id="PTHR18964:SF149">
    <property type="entry name" value="BIFUNCTIONAL UDP-N-ACETYLGLUCOSAMINE 2-EPIMERASE_N-ACETYLMANNOSAMINE KINASE"/>
    <property type="match status" value="1"/>
</dbReference>
<dbReference type="InterPro" id="IPR000600">
    <property type="entry name" value="ROK"/>
</dbReference>
<comment type="function">
    <text evidence="1">Transcriptional repressor of xylose-utilizing enzymes.</text>
</comment>
<organism evidence="4 5">
    <name type="scientific">Iocasia fonsfrigidae</name>
    <dbReference type="NCBI Taxonomy" id="2682810"/>
    <lineage>
        <taxon>Bacteria</taxon>
        <taxon>Bacillati</taxon>
        <taxon>Bacillota</taxon>
        <taxon>Clostridia</taxon>
        <taxon>Halanaerobiales</taxon>
        <taxon>Halanaerobiaceae</taxon>
        <taxon>Iocasia</taxon>
    </lineage>
</organism>
<dbReference type="AlphaFoldDB" id="A0A8A7KLR0"/>
<evidence type="ECO:0000313" key="4">
    <source>
        <dbReference type="EMBL" id="QTL99767.1"/>
    </source>
</evidence>
<dbReference type="KEGG" id="ifn:GM661_18305"/>
<sequence length="418" mass="46446">MFLLFVVKGGAIMTGINMSNVKIKNRASILRVLKSEGSLSRKDIANKIGLTPAAVSILVGELISEKIVKERGEVEDSTKKVGRKKILVDINYNKYYVIGVDIGLEFTKIGIANLKGNILNSMLITTNKDLKPKEFLKELAQKCMSFLWSNNVLKENILGFGVGIIGVVDFKKGISKHAYGLWNQEVPIKKILEDILQANVIVDNNVRALALAEIDHNNQTRGNNILFVKHGPGIGSAMIINKEIYYGSTNMAGEIGHMILDSNGSLCRCGKRGCLETIVSKKAVINKLQEKTPQDTTLDLNMYKDLNFKTLLDETELEKGDIIKLINEMAFYMGLGISNVITIYDPNKVILHGELFKYKIFMLELKNNLKNMLPNNNLKGFILLSELKEGYISGTSIAIQNFFFKTGGIIPKLTIKGN</sequence>
<dbReference type="PANTHER" id="PTHR18964">
    <property type="entry name" value="ROK (REPRESSOR, ORF, KINASE) FAMILY"/>
    <property type="match status" value="1"/>
</dbReference>